<reference evidence="10" key="3">
    <citation type="submission" date="2025-09" db="UniProtKB">
        <authorList>
            <consortium name="Ensembl"/>
        </authorList>
    </citation>
    <scope>IDENTIFICATION</scope>
</reference>
<dbReference type="GO" id="GO:0002486">
    <property type="term" value="P:antigen processing and presentation of endogenous peptide antigen via MHC class I via ER pathway, TAP-independent"/>
    <property type="evidence" value="ECO:0007669"/>
    <property type="project" value="TreeGrafter"/>
</dbReference>
<dbReference type="HOGENOM" id="CLU_086235_0_0_1"/>
<comment type="similarity">
    <text evidence="2">Belongs to the MHC class I family.</text>
</comment>
<protein>
    <recommendedName>
        <fullName evidence="9">MHC class I-like antigen recognition-like domain-containing protein</fullName>
    </recommendedName>
</protein>
<dbReference type="InterPro" id="IPR037055">
    <property type="entry name" value="MHC_I-like_Ag-recog_sf"/>
</dbReference>
<dbReference type="eggNOG" id="ENOG502TM6M">
    <property type="taxonomic scope" value="Eukaryota"/>
</dbReference>
<evidence type="ECO:0000313" key="10">
    <source>
        <dbReference type="Ensembl" id="ENSOGAP00000006256.2"/>
    </source>
</evidence>
<dbReference type="GO" id="GO:0001916">
    <property type="term" value="P:positive regulation of T cell mediated cytotoxicity"/>
    <property type="evidence" value="ECO:0007669"/>
    <property type="project" value="TreeGrafter"/>
</dbReference>
<comment type="function">
    <text evidence="7">Binds and activates the KLRK1/NKG2D receptor, mediating natural killer cell cytotoxicity.</text>
</comment>
<dbReference type="GeneTree" id="ENSGT01120000271825"/>
<name>H0WVC6_OTOGA</name>
<feature type="signal peptide" evidence="8">
    <location>
        <begin position="1"/>
        <end position="27"/>
    </location>
</feature>
<keyword evidence="3 8" id="KW-0732">Signal</keyword>
<dbReference type="Pfam" id="PF00129">
    <property type="entry name" value="MHC_I"/>
    <property type="match status" value="1"/>
</dbReference>
<dbReference type="FunFam" id="3.30.500.10:FF:000004">
    <property type="entry name" value="Retinoic acid early-inducible protein 1-beta"/>
    <property type="match status" value="1"/>
</dbReference>
<dbReference type="InParanoid" id="H0WVC6"/>
<dbReference type="OMA" id="VDTHCLC"/>
<dbReference type="InterPro" id="IPR011162">
    <property type="entry name" value="MHC_I/II-like_Ag-recog"/>
</dbReference>
<keyword evidence="4" id="KW-0472">Membrane</keyword>
<comment type="subcellular location">
    <subcellularLocation>
        <location evidence="1">Membrane</location>
    </subcellularLocation>
</comment>
<evidence type="ECO:0000256" key="2">
    <source>
        <dbReference type="ARBA" id="ARBA00006909"/>
    </source>
</evidence>
<dbReference type="GO" id="GO:0006955">
    <property type="term" value="P:immune response"/>
    <property type="evidence" value="ECO:0007669"/>
    <property type="project" value="TreeGrafter"/>
</dbReference>
<evidence type="ECO:0000259" key="9">
    <source>
        <dbReference type="Pfam" id="PF00129"/>
    </source>
</evidence>
<dbReference type="SUPFAM" id="SSF54452">
    <property type="entry name" value="MHC antigen-recognition domain"/>
    <property type="match status" value="1"/>
</dbReference>
<organism evidence="10 11">
    <name type="scientific">Otolemur garnettii</name>
    <name type="common">Small-eared galago</name>
    <name type="synonym">Garnett's greater bushbaby</name>
    <dbReference type="NCBI Taxonomy" id="30611"/>
    <lineage>
        <taxon>Eukaryota</taxon>
        <taxon>Metazoa</taxon>
        <taxon>Chordata</taxon>
        <taxon>Craniata</taxon>
        <taxon>Vertebrata</taxon>
        <taxon>Euteleostomi</taxon>
        <taxon>Mammalia</taxon>
        <taxon>Eutheria</taxon>
        <taxon>Euarchontoglires</taxon>
        <taxon>Primates</taxon>
        <taxon>Strepsirrhini</taxon>
        <taxon>Lorisiformes</taxon>
        <taxon>Galagidae</taxon>
        <taxon>Otolemur</taxon>
    </lineage>
</organism>
<evidence type="ECO:0000256" key="4">
    <source>
        <dbReference type="ARBA" id="ARBA00023136"/>
    </source>
</evidence>
<evidence type="ECO:0000256" key="3">
    <source>
        <dbReference type="ARBA" id="ARBA00022729"/>
    </source>
</evidence>
<evidence type="ECO:0000256" key="5">
    <source>
        <dbReference type="ARBA" id="ARBA00023157"/>
    </source>
</evidence>
<evidence type="ECO:0000256" key="1">
    <source>
        <dbReference type="ARBA" id="ARBA00004370"/>
    </source>
</evidence>
<dbReference type="GO" id="GO:0002476">
    <property type="term" value="P:antigen processing and presentation of endogenous peptide antigen via MHC class Ib"/>
    <property type="evidence" value="ECO:0007669"/>
    <property type="project" value="TreeGrafter"/>
</dbReference>
<reference evidence="10" key="2">
    <citation type="submission" date="2025-08" db="UniProtKB">
        <authorList>
            <consortium name="Ensembl"/>
        </authorList>
    </citation>
    <scope>IDENTIFICATION</scope>
</reference>
<dbReference type="EMBL" id="AAQR03075488">
    <property type="status" value="NOT_ANNOTATED_CDS"/>
    <property type="molecule type" value="Genomic_DNA"/>
</dbReference>
<dbReference type="AlphaFoldDB" id="H0WVC6"/>
<evidence type="ECO:0000256" key="6">
    <source>
        <dbReference type="ARBA" id="ARBA00023180"/>
    </source>
</evidence>
<evidence type="ECO:0000256" key="7">
    <source>
        <dbReference type="ARBA" id="ARBA00054882"/>
    </source>
</evidence>
<dbReference type="Proteomes" id="UP000005225">
    <property type="component" value="Unassembled WGS sequence"/>
</dbReference>
<feature type="chain" id="PRO_5003544026" description="MHC class I-like antigen recognition-like domain-containing protein" evidence="8">
    <location>
        <begin position="28"/>
        <end position="237"/>
    </location>
</feature>
<sequence length="237" mass="26787">MALTEKTNFISCILVVLLRYCLWAVGAKTHSLSYDFTITRLGCEVQGQVDEIAFLRYECGSKKVKPFGALGKELNGTKTWKEQTETLKDLMDVLTQQLPDLQLGSYTQKDPLPLQATMSCQREANGHTTGSWQFGYKGQKFLLFDPENIKWTLLHPGGRQMKEMWEHGRDMTMVFQKTSVGDCARWLEDFWMCCEKSLKATALPTQATRIAQPKGTATTSIPWSLHVILPCSILLAI</sequence>
<dbReference type="FunCoup" id="H0WVC6">
    <property type="interactions" value="776"/>
</dbReference>
<dbReference type="GO" id="GO:0005615">
    <property type="term" value="C:extracellular space"/>
    <property type="evidence" value="ECO:0007669"/>
    <property type="project" value="TreeGrafter"/>
</dbReference>
<dbReference type="STRING" id="30611.ENSOGAP00000006256"/>
<keyword evidence="5" id="KW-1015">Disulfide bond</keyword>
<evidence type="ECO:0000313" key="11">
    <source>
        <dbReference type="Proteomes" id="UP000005225"/>
    </source>
</evidence>
<dbReference type="Gene3D" id="3.30.500.10">
    <property type="entry name" value="MHC class I-like antigen recognition-like"/>
    <property type="match status" value="1"/>
</dbReference>
<keyword evidence="6" id="KW-0325">Glycoprotein</keyword>
<dbReference type="Ensembl" id="ENSOGAT00000006991.2">
    <property type="protein sequence ID" value="ENSOGAP00000006256.2"/>
    <property type="gene ID" value="ENSOGAG00000006990.2"/>
</dbReference>
<reference evidence="11" key="1">
    <citation type="submission" date="2011-03" db="EMBL/GenBank/DDBJ databases">
        <title>Version 3 of the genome sequence of Otolemur garnettii (Bushbaby).</title>
        <authorList>
            <consortium name="The Broad Institute Genome Sequencing Platform"/>
            <person name="Di Palma F."/>
            <person name="Johnson J."/>
            <person name="Lander E.S."/>
            <person name="Lindblad-Toh K."/>
            <person name="Jaffe D.B."/>
            <person name="Gnerre S."/>
            <person name="MacCallum I."/>
            <person name="Przybylski D."/>
            <person name="Ribeiro F.J."/>
            <person name="Burton J.N."/>
            <person name="Walker B.J."/>
            <person name="Sharpe T."/>
            <person name="Hall G."/>
        </authorList>
    </citation>
    <scope>NUCLEOTIDE SEQUENCE [LARGE SCALE GENOMIC DNA]</scope>
</reference>
<evidence type="ECO:0000256" key="8">
    <source>
        <dbReference type="SAM" id="SignalP"/>
    </source>
</evidence>
<dbReference type="InterPro" id="IPR011161">
    <property type="entry name" value="MHC_I-like_Ag-recog"/>
</dbReference>
<feature type="domain" description="MHC class I-like antigen recognition-like" evidence="9">
    <location>
        <begin position="46"/>
        <end position="190"/>
    </location>
</feature>
<proteinExistence type="inferred from homology"/>
<keyword evidence="11" id="KW-1185">Reference proteome</keyword>
<dbReference type="GO" id="GO:0009897">
    <property type="term" value="C:external side of plasma membrane"/>
    <property type="evidence" value="ECO:0007669"/>
    <property type="project" value="TreeGrafter"/>
</dbReference>
<dbReference type="PANTHER" id="PTHR16675:SF268">
    <property type="entry name" value="UL16-BINDING PROTEIN 1"/>
    <property type="match status" value="1"/>
</dbReference>
<dbReference type="PANTHER" id="PTHR16675">
    <property type="entry name" value="MHC CLASS I-RELATED"/>
    <property type="match status" value="1"/>
</dbReference>
<dbReference type="InterPro" id="IPR050208">
    <property type="entry name" value="MHC_class-I_related"/>
</dbReference>
<accession>H0WVC6</accession>